<comment type="similarity">
    <text evidence="1">Belongs to the SNF8 family.</text>
</comment>
<dbReference type="OrthoDB" id="283883at2759"/>
<evidence type="ECO:0000313" key="2">
    <source>
        <dbReference type="EMBL" id="OAO13068.1"/>
    </source>
</evidence>
<dbReference type="AlphaFoldDB" id="A0A196S7Q2"/>
<evidence type="ECO:0000313" key="3">
    <source>
        <dbReference type="Proteomes" id="UP000078348"/>
    </source>
</evidence>
<dbReference type="GO" id="GO:0043328">
    <property type="term" value="P:protein transport to vacuole involved in ubiquitin-dependent protein catabolic process via the multivesicular body sorting pathway"/>
    <property type="evidence" value="ECO:0007669"/>
    <property type="project" value="TreeGrafter"/>
</dbReference>
<organism evidence="2 3">
    <name type="scientific">Blastocystis sp. subtype 1 (strain ATCC 50177 / NandII)</name>
    <dbReference type="NCBI Taxonomy" id="478820"/>
    <lineage>
        <taxon>Eukaryota</taxon>
        <taxon>Sar</taxon>
        <taxon>Stramenopiles</taxon>
        <taxon>Bigyra</taxon>
        <taxon>Opalozoa</taxon>
        <taxon>Opalinata</taxon>
        <taxon>Blastocystidae</taxon>
        <taxon>Blastocystis</taxon>
    </lineage>
</organism>
<dbReference type="EMBL" id="LXWW01000472">
    <property type="protein sequence ID" value="OAO13068.1"/>
    <property type="molecule type" value="Genomic_DNA"/>
</dbReference>
<gene>
    <name evidence="2" type="ORF">AV274_5285</name>
</gene>
<dbReference type="PANTHER" id="PTHR12806:SF0">
    <property type="entry name" value="VACUOLAR-SORTING PROTEIN SNF8"/>
    <property type="match status" value="1"/>
</dbReference>
<dbReference type="InterPro" id="IPR036388">
    <property type="entry name" value="WH-like_DNA-bd_sf"/>
</dbReference>
<name>A0A196S7Q2_BLAHN</name>
<dbReference type="Pfam" id="PF04157">
    <property type="entry name" value="EAP30"/>
    <property type="match status" value="1"/>
</dbReference>
<dbReference type="InterPro" id="IPR016689">
    <property type="entry name" value="ESCRT-2_cplx_Snf8"/>
</dbReference>
<dbReference type="GO" id="GO:0000814">
    <property type="term" value="C:ESCRT II complex"/>
    <property type="evidence" value="ECO:0007669"/>
    <property type="project" value="InterPro"/>
</dbReference>
<dbReference type="Gene3D" id="1.10.10.10">
    <property type="entry name" value="Winged helix-like DNA-binding domain superfamily/Winged helix DNA-binding domain"/>
    <property type="match status" value="1"/>
</dbReference>
<dbReference type="InterPro" id="IPR040608">
    <property type="entry name" value="Snf8/Vps36"/>
</dbReference>
<sequence length="288" mass="32632">MTAKDNNTYSSAYSFKLIEIRQKSRNKHASQFPPISDIAACVVEFRSGSVKLKERHNPSSCCVPCYDECTQCLEALKGAVISLQSCLQKIVENQKKVLQDNEEYQKKFYKLCNDIGVDPFTQKKGFLAGLLNTNLDSFYKNLGMRVLTVCLNTRYENGGLIKLSEVKERLNQPSIVKKMGKVHSDDIRIAVQKLSCLSSSITIEKVMDEGEMVEYIKSADMDFSADSLRILAKANRRKGKIQVADMDPERSEKWKKELDLFVTEGLAWIDVHEGVTTYYFPTMVFASS</sequence>
<dbReference type="Gene3D" id="6.10.140.180">
    <property type="match status" value="1"/>
</dbReference>
<keyword evidence="3" id="KW-1185">Reference proteome</keyword>
<dbReference type="InterPro" id="IPR036390">
    <property type="entry name" value="WH_DNA-bd_sf"/>
</dbReference>
<dbReference type="STRING" id="478820.A0A196S7Q2"/>
<protein>
    <submittedName>
        <fullName evidence="2">Vacuolar protein sorting 22</fullName>
    </submittedName>
</protein>
<reference evidence="2 3" key="1">
    <citation type="submission" date="2016-05" db="EMBL/GenBank/DDBJ databases">
        <title>Nuclear genome of Blastocystis sp. subtype 1 NandII.</title>
        <authorList>
            <person name="Gentekaki E."/>
            <person name="Curtis B."/>
            <person name="Stairs C."/>
            <person name="Eme L."/>
            <person name="Herman E."/>
            <person name="Klimes V."/>
            <person name="Arias M.C."/>
            <person name="Elias M."/>
            <person name="Hilliou F."/>
            <person name="Klute M."/>
            <person name="Malik S.-B."/>
            <person name="Pightling A."/>
            <person name="Rachubinski R."/>
            <person name="Salas D."/>
            <person name="Schlacht A."/>
            <person name="Suga H."/>
            <person name="Archibald J."/>
            <person name="Ball S.G."/>
            <person name="Clark G."/>
            <person name="Dacks J."/>
            <person name="Van Der Giezen M."/>
            <person name="Tsaousis A."/>
            <person name="Roger A."/>
        </authorList>
    </citation>
    <scope>NUCLEOTIDE SEQUENCE [LARGE SCALE GENOMIC DNA]</scope>
    <source>
        <strain evidence="3">ATCC 50177 / NandII</strain>
    </source>
</reference>
<evidence type="ECO:0000256" key="1">
    <source>
        <dbReference type="ARBA" id="ARBA00009834"/>
    </source>
</evidence>
<accession>A0A196S7Q2</accession>
<dbReference type="PANTHER" id="PTHR12806">
    <property type="entry name" value="EAP30 SUBUNIT OF ELL COMPLEX"/>
    <property type="match status" value="1"/>
</dbReference>
<dbReference type="Proteomes" id="UP000078348">
    <property type="component" value="Unassembled WGS sequence"/>
</dbReference>
<dbReference type="SUPFAM" id="SSF46785">
    <property type="entry name" value="Winged helix' DNA-binding domain"/>
    <property type="match status" value="1"/>
</dbReference>
<proteinExistence type="inferred from homology"/>
<comment type="caution">
    <text evidence="2">The sequence shown here is derived from an EMBL/GenBank/DDBJ whole genome shotgun (WGS) entry which is preliminary data.</text>
</comment>